<dbReference type="InterPro" id="IPR032710">
    <property type="entry name" value="NTF2-like_dom_sf"/>
</dbReference>
<feature type="region of interest" description="Disordered" evidence="3">
    <location>
        <begin position="149"/>
        <end position="189"/>
    </location>
</feature>
<dbReference type="AlphaFoldDB" id="A0A1E3PFT9"/>
<dbReference type="GO" id="GO:0034517">
    <property type="term" value="P:ribophagy"/>
    <property type="evidence" value="ECO:0007669"/>
    <property type="project" value="TreeGrafter"/>
</dbReference>
<dbReference type="Gene3D" id="3.10.450.50">
    <property type="match status" value="1"/>
</dbReference>
<feature type="region of interest" description="Disordered" evidence="3">
    <location>
        <begin position="231"/>
        <end position="352"/>
    </location>
</feature>
<evidence type="ECO:0000256" key="1">
    <source>
        <dbReference type="ARBA" id="ARBA00022884"/>
    </source>
</evidence>
<feature type="compositionally biased region" description="Low complexity" evidence="3">
    <location>
        <begin position="330"/>
        <end position="344"/>
    </location>
</feature>
<sequence length="476" mass="52565">MPSSTTTTTNQQETQPASTHSPLEIAWLFVEQYYNTLHKSPEKLHCFYLKTSTICHGLEGEFAETQSGQKDINDRLMQHEFKDCKVMISNVDAQGSRDGGILIQLLGEMSNNGEPSKKFTQTFFLARNNNAFFVLNDIFRYLKEDDLEEEQDRQQEEGVKPVSQVSEPVKDEPEQQQRDEPKEETKEKVVEVKKSVAAIPTSVSAPASTTPVENVIDSTPVIPATPMVATPKVKSEPAVTGIFQDEKKPAVDKKFTADKKPSTDKKSLDEKPIPVTPAVPTSWASIVSESKAPASGAPVKQQKASAVSATPSVSDASTDASFSTITPSVKQHQQSQQPQQPQHQHQPKKSGQDFNNVYIKDVHESIEVKKLQSALSKFGQVTHCDINREKKCGFIDFYDTPSRDAALAAKTLTINGHVVLIEERKRTKRPVQNRYNNGPNMGNSNNPNINVNLPNSAKKANVPVGGSFNIKKNVKA</sequence>
<evidence type="ECO:0000259" key="4">
    <source>
        <dbReference type="PROSITE" id="PS50102"/>
    </source>
</evidence>
<organism evidence="6 7">
    <name type="scientific">Nadsonia fulvescens var. elongata DSM 6958</name>
    <dbReference type="NCBI Taxonomy" id="857566"/>
    <lineage>
        <taxon>Eukaryota</taxon>
        <taxon>Fungi</taxon>
        <taxon>Dikarya</taxon>
        <taxon>Ascomycota</taxon>
        <taxon>Saccharomycotina</taxon>
        <taxon>Dipodascomycetes</taxon>
        <taxon>Dipodascales</taxon>
        <taxon>Dipodascales incertae sedis</taxon>
        <taxon>Nadsonia</taxon>
    </lineage>
</organism>
<dbReference type="SUPFAM" id="SSF54928">
    <property type="entry name" value="RNA-binding domain, RBD"/>
    <property type="match status" value="1"/>
</dbReference>
<dbReference type="PROSITE" id="PS50177">
    <property type="entry name" value="NTF2_DOMAIN"/>
    <property type="match status" value="1"/>
</dbReference>
<dbReference type="Pfam" id="PF00076">
    <property type="entry name" value="RRM_1"/>
    <property type="match status" value="1"/>
</dbReference>
<feature type="domain" description="NTF2" evidence="5">
    <location>
        <begin position="25"/>
        <end position="141"/>
    </location>
</feature>
<dbReference type="PANTHER" id="PTHR10693:SF20">
    <property type="entry name" value="AT27578P"/>
    <property type="match status" value="1"/>
</dbReference>
<protein>
    <submittedName>
        <fullName evidence="6">NTF2-domain-containing protein</fullName>
    </submittedName>
</protein>
<evidence type="ECO:0000313" key="6">
    <source>
        <dbReference type="EMBL" id="ODQ64074.1"/>
    </source>
</evidence>
<dbReference type="PANTHER" id="PTHR10693">
    <property type="entry name" value="RAS GTPASE-ACTIVATING PROTEIN-BINDING PROTEIN"/>
    <property type="match status" value="1"/>
</dbReference>
<dbReference type="OrthoDB" id="339151at2759"/>
<dbReference type="PROSITE" id="PS50102">
    <property type="entry name" value="RRM"/>
    <property type="match status" value="1"/>
</dbReference>
<accession>A0A1E3PFT9</accession>
<evidence type="ECO:0000259" key="5">
    <source>
        <dbReference type="PROSITE" id="PS50177"/>
    </source>
</evidence>
<dbReference type="InterPro" id="IPR035979">
    <property type="entry name" value="RBD_domain_sf"/>
</dbReference>
<dbReference type="InterPro" id="IPR039539">
    <property type="entry name" value="Ras_GTPase_bind_prot"/>
</dbReference>
<feature type="domain" description="RRM" evidence="4">
    <location>
        <begin position="355"/>
        <end position="438"/>
    </location>
</feature>
<feature type="compositionally biased region" description="Basic and acidic residues" evidence="3">
    <location>
        <begin position="168"/>
        <end position="189"/>
    </location>
</feature>
<evidence type="ECO:0000256" key="3">
    <source>
        <dbReference type="SAM" id="MobiDB-lite"/>
    </source>
</evidence>
<dbReference type="GO" id="GO:0005829">
    <property type="term" value="C:cytosol"/>
    <property type="evidence" value="ECO:0007669"/>
    <property type="project" value="TreeGrafter"/>
</dbReference>
<dbReference type="GO" id="GO:0016579">
    <property type="term" value="P:protein deubiquitination"/>
    <property type="evidence" value="ECO:0007669"/>
    <property type="project" value="TreeGrafter"/>
</dbReference>
<dbReference type="InterPro" id="IPR002075">
    <property type="entry name" value="NTF2_dom"/>
</dbReference>
<dbReference type="InterPro" id="IPR018222">
    <property type="entry name" value="Nuclear_transport_factor_2_euk"/>
</dbReference>
<evidence type="ECO:0000256" key="2">
    <source>
        <dbReference type="PROSITE-ProRule" id="PRU00176"/>
    </source>
</evidence>
<reference evidence="6 7" key="1">
    <citation type="journal article" date="2016" name="Proc. Natl. Acad. Sci. U.S.A.">
        <title>Comparative genomics of biotechnologically important yeasts.</title>
        <authorList>
            <person name="Riley R."/>
            <person name="Haridas S."/>
            <person name="Wolfe K.H."/>
            <person name="Lopes M.R."/>
            <person name="Hittinger C.T."/>
            <person name="Goeker M."/>
            <person name="Salamov A.A."/>
            <person name="Wisecaver J.H."/>
            <person name="Long T.M."/>
            <person name="Calvey C.H."/>
            <person name="Aerts A.L."/>
            <person name="Barry K.W."/>
            <person name="Choi C."/>
            <person name="Clum A."/>
            <person name="Coughlan A.Y."/>
            <person name="Deshpande S."/>
            <person name="Douglass A.P."/>
            <person name="Hanson S.J."/>
            <person name="Klenk H.-P."/>
            <person name="LaButti K.M."/>
            <person name="Lapidus A."/>
            <person name="Lindquist E.A."/>
            <person name="Lipzen A.M."/>
            <person name="Meier-Kolthoff J.P."/>
            <person name="Ohm R.A."/>
            <person name="Otillar R.P."/>
            <person name="Pangilinan J.L."/>
            <person name="Peng Y."/>
            <person name="Rokas A."/>
            <person name="Rosa C.A."/>
            <person name="Scheuner C."/>
            <person name="Sibirny A.A."/>
            <person name="Slot J.C."/>
            <person name="Stielow J.B."/>
            <person name="Sun H."/>
            <person name="Kurtzman C.P."/>
            <person name="Blackwell M."/>
            <person name="Grigoriev I.V."/>
            <person name="Jeffries T.W."/>
        </authorList>
    </citation>
    <scope>NUCLEOTIDE SEQUENCE [LARGE SCALE GENOMIC DNA]</scope>
    <source>
        <strain evidence="6 7">DSM 6958</strain>
    </source>
</reference>
<dbReference type="CDD" id="cd00590">
    <property type="entry name" value="RRM_SF"/>
    <property type="match status" value="1"/>
</dbReference>
<dbReference type="GO" id="GO:1990861">
    <property type="term" value="C:Ubp3-Bre5 deubiquitination complex"/>
    <property type="evidence" value="ECO:0007669"/>
    <property type="project" value="TreeGrafter"/>
</dbReference>
<proteinExistence type="predicted"/>
<dbReference type="SMART" id="SM00360">
    <property type="entry name" value="RRM"/>
    <property type="match status" value="1"/>
</dbReference>
<gene>
    <name evidence="6" type="ORF">NADFUDRAFT_53054</name>
</gene>
<dbReference type="STRING" id="857566.A0A1E3PFT9"/>
<evidence type="ECO:0000313" key="7">
    <source>
        <dbReference type="Proteomes" id="UP000095009"/>
    </source>
</evidence>
<dbReference type="EMBL" id="KV454413">
    <property type="protein sequence ID" value="ODQ64074.1"/>
    <property type="molecule type" value="Genomic_DNA"/>
</dbReference>
<dbReference type="FunFam" id="3.10.450.50:FF:000003">
    <property type="entry name" value="Nuclear transport factor 2 family protein"/>
    <property type="match status" value="1"/>
</dbReference>
<dbReference type="InterPro" id="IPR000504">
    <property type="entry name" value="RRM_dom"/>
</dbReference>
<keyword evidence="7" id="KW-1185">Reference proteome</keyword>
<dbReference type="GO" id="GO:1990904">
    <property type="term" value="C:ribonucleoprotein complex"/>
    <property type="evidence" value="ECO:0007669"/>
    <property type="project" value="TreeGrafter"/>
</dbReference>
<name>A0A1E3PFT9_9ASCO</name>
<dbReference type="InterPro" id="IPR012677">
    <property type="entry name" value="Nucleotide-bd_a/b_plait_sf"/>
</dbReference>
<feature type="compositionally biased region" description="Polar residues" evidence="3">
    <location>
        <begin position="302"/>
        <end position="329"/>
    </location>
</feature>
<dbReference type="SUPFAM" id="SSF54427">
    <property type="entry name" value="NTF2-like"/>
    <property type="match status" value="1"/>
</dbReference>
<dbReference type="Proteomes" id="UP000095009">
    <property type="component" value="Unassembled WGS sequence"/>
</dbReference>
<keyword evidence="1 2" id="KW-0694">RNA-binding</keyword>
<dbReference type="Pfam" id="PF02136">
    <property type="entry name" value="NTF2"/>
    <property type="match status" value="1"/>
</dbReference>
<feature type="compositionally biased region" description="Basic and acidic residues" evidence="3">
    <location>
        <begin position="244"/>
        <end position="272"/>
    </location>
</feature>
<dbReference type="CDD" id="cd00780">
    <property type="entry name" value="NTF2"/>
    <property type="match status" value="1"/>
</dbReference>
<dbReference type="GO" id="GO:0003729">
    <property type="term" value="F:mRNA binding"/>
    <property type="evidence" value="ECO:0007669"/>
    <property type="project" value="TreeGrafter"/>
</dbReference>
<dbReference type="Gene3D" id="3.30.70.330">
    <property type="match status" value="1"/>
</dbReference>